<evidence type="ECO:0000313" key="3">
    <source>
        <dbReference type="Proteomes" id="UP000004978"/>
    </source>
</evidence>
<comment type="caution">
    <text evidence="2">The sequence shown here is derived from an EMBL/GenBank/DDBJ whole genome shotgun (WGS) entry which is preliminary data.</text>
</comment>
<dbReference type="RefSeq" id="WP_006608737.1">
    <property type="nucleotide sequence ID" value="NZ_AFXA01000011.1"/>
</dbReference>
<dbReference type="Proteomes" id="UP000004978">
    <property type="component" value="Unassembled WGS sequence"/>
</dbReference>
<organism evidence="2 3">
    <name type="scientific">Mycoplasmopsis columbina SF7</name>
    <dbReference type="NCBI Taxonomy" id="1037410"/>
    <lineage>
        <taxon>Bacteria</taxon>
        <taxon>Bacillati</taxon>
        <taxon>Mycoplasmatota</taxon>
        <taxon>Mycoplasmoidales</taxon>
        <taxon>Metamycoplasmataceae</taxon>
        <taxon>Mycoplasmopsis</taxon>
    </lineage>
</organism>
<reference evidence="2 3" key="1">
    <citation type="journal article" date="2013" name="Genome Announc.">
        <title>Genome Sequence of Mycoplasma columbinum Strain SF7.</title>
        <authorList>
            <person name="Guo Z."/>
            <person name="Xu X."/>
            <person name="Zheng Q."/>
            <person name="Li T."/>
            <person name="Kuang S."/>
            <person name="Zhang Z."/>
            <person name="Chen Y."/>
            <person name="Lu X."/>
            <person name="Zhou R."/>
            <person name="Bi D."/>
            <person name="Jin H."/>
        </authorList>
    </citation>
    <scope>NUCLEOTIDE SEQUENCE [LARGE SCALE GENOMIC DNA]</scope>
    <source>
        <strain evidence="2 3">SF7</strain>
    </source>
</reference>
<sequence length="262" mass="30834">MTNSDNFIGTIEIDGIPYHVYQKISKATDTFSVKIVKSVKSGYFYFVVIAPQKITIETFLKHDLANLALKVLDKPAPKPNLVNQMIFDYSFDKSLAKLSFLGIENEVQFYFQTKLNFMHHDPEKKKIIFYLKCKDDENTKIKKTVLKILNEKLFEFIKRIQDFYCQKFDLVVNETKIVHRIKSFWAENIVHHVNGNKQITIKYNINLVFLEPSIIETIIVHELAHNKHRNHSAAFKKECEFMMPNFKTENSKLLKYKINPHI</sequence>
<accession>F9UKB9</accession>
<feature type="domain" description="YgjP-like metallopeptidase" evidence="1">
    <location>
        <begin position="119"/>
        <end position="253"/>
    </location>
</feature>
<dbReference type="AlphaFoldDB" id="F9UKB9"/>
<dbReference type="Gene3D" id="3.30.2010.10">
    <property type="entry name" value="Metalloproteases ('zincins'), catalytic domain"/>
    <property type="match status" value="1"/>
</dbReference>
<dbReference type="InterPro" id="IPR002725">
    <property type="entry name" value="YgjP-like_metallopeptidase"/>
</dbReference>
<dbReference type="CDD" id="cd07344">
    <property type="entry name" value="M48_yhfN_like"/>
    <property type="match status" value="1"/>
</dbReference>
<evidence type="ECO:0000313" key="2">
    <source>
        <dbReference type="EMBL" id="EGV00124.1"/>
    </source>
</evidence>
<dbReference type="Pfam" id="PF01863">
    <property type="entry name" value="YgjP-like"/>
    <property type="match status" value="1"/>
</dbReference>
<dbReference type="InterPro" id="IPR053136">
    <property type="entry name" value="UTP_pyrophosphatase-like"/>
</dbReference>
<proteinExistence type="predicted"/>
<dbReference type="PANTHER" id="PTHR30399:SF1">
    <property type="entry name" value="UTP PYROPHOSPHATASE"/>
    <property type="match status" value="1"/>
</dbReference>
<name>F9UKB9_9BACT</name>
<protein>
    <recommendedName>
        <fullName evidence="1">YgjP-like metallopeptidase domain-containing protein</fullName>
    </recommendedName>
</protein>
<evidence type="ECO:0000259" key="1">
    <source>
        <dbReference type="Pfam" id="PF01863"/>
    </source>
</evidence>
<dbReference type="EMBL" id="AFXA01000011">
    <property type="protein sequence ID" value="EGV00124.1"/>
    <property type="molecule type" value="Genomic_DNA"/>
</dbReference>
<gene>
    <name evidence="2" type="ORF">MCSF7_01651</name>
</gene>
<dbReference type="PANTHER" id="PTHR30399">
    <property type="entry name" value="UNCHARACTERIZED PROTEIN YGJP"/>
    <property type="match status" value="1"/>
</dbReference>
<keyword evidence="3" id="KW-1185">Reference proteome</keyword>
<dbReference type="STRING" id="1037410.MCSF7_01651"/>
<dbReference type="eggNOG" id="COG1451">
    <property type="taxonomic scope" value="Bacteria"/>
</dbReference>